<dbReference type="InterPro" id="IPR007312">
    <property type="entry name" value="Phosphoesterase"/>
</dbReference>
<evidence type="ECO:0000313" key="6">
    <source>
        <dbReference type="Proteomes" id="UP000661006"/>
    </source>
</evidence>
<dbReference type="PANTHER" id="PTHR31956:SF1">
    <property type="entry name" value="NON-SPECIFIC PHOSPHOLIPASE C1"/>
    <property type="match status" value="1"/>
</dbReference>
<gene>
    <name evidence="5" type="ORF">HKD32_08505</name>
</gene>
<dbReference type="RefSeq" id="WP_194257835.1">
    <property type="nucleotide sequence ID" value="NZ_JABCQN010000003.1"/>
</dbReference>
<name>A0A9Q2FL62_GLUJA</name>
<sequence>MTVKLDRRGLLGLGAGFSLSALLPSIQRARAIPAHRESGTLEDVQHIVVLMQENRSFDHYLGHLSGVRGYGDRHVVRGPDGQPIWWQQRQKAENGWITPFHLPTQTSSAECVIDLDHSWSPTHAAINKGWNNQWPRHKKDMTMGYYTREDIPFHYALADAFTVCDHYFCSTPTQTHPNRFYLMSGMVDPNATGGGPILDNVDWVDREFYPKVPDPFTWTTYPERLQDAGVSWQVYQQGLSGADIENGNFGTNVLMCFKNFAEAQPGSALHDRAMTARTLDHLKQDVLADKLPQVSWILPPAAYSEHPRWTPGYGATFIAHALDALTANSDVWAKTVFLVMYDENDGYFDHMPPPQPPTPVLPGLSTVSTEGEIHRHLQNFETQRYKPDNLPYGLGPRVPAFAISPWSTGGFVCSEVFDHTSVIRFIESRFGVKETNITPWRRAVCGDLTSAFDFSRKSHVKVPLPDTAVYKKIADASCKLPNPVIPHQSTVDDIGDQERGARPARPLPYNMAVDLVEDTPDAVAFEIRNTGTVGASFYVYRDGTTETPRRHTVEPGKAVKDRWDISHEGQHDFTVLGPNGFARYFKRAVPSTLVLRAHHQKETGQLVLDLRNTGTVSKNILIKDNAYGSEDRPLSIAGGQALAVSLDLTSSRQWYDVSVLVDGETGNGQRFAGHVETGRASITDPVMGAVMAHQING</sequence>
<dbReference type="InterPro" id="IPR006311">
    <property type="entry name" value="TAT_signal"/>
</dbReference>
<dbReference type="Pfam" id="PF04185">
    <property type="entry name" value="Phosphoesterase"/>
    <property type="match status" value="1"/>
</dbReference>
<organism evidence="5 6">
    <name type="scientific">Gluconobacter japonicus</name>
    <dbReference type="NCBI Taxonomy" id="376620"/>
    <lineage>
        <taxon>Bacteria</taxon>
        <taxon>Pseudomonadati</taxon>
        <taxon>Pseudomonadota</taxon>
        <taxon>Alphaproteobacteria</taxon>
        <taxon>Acetobacterales</taxon>
        <taxon>Acetobacteraceae</taxon>
        <taxon>Gluconobacter</taxon>
    </lineage>
</organism>
<dbReference type="InterPro" id="IPR008475">
    <property type="entry name" value="PLipase_C_C"/>
</dbReference>
<reference evidence="5" key="1">
    <citation type="submission" date="2020-04" db="EMBL/GenBank/DDBJ databases">
        <authorList>
            <person name="Sombolestani A."/>
        </authorList>
    </citation>
    <scope>NUCLEOTIDE SEQUENCE</scope>
    <source>
        <strain evidence="5">R71697</strain>
    </source>
</reference>
<evidence type="ECO:0000256" key="3">
    <source>
        <dbReference type="ARBA" id="ARBA00022801"/>
    </source>
</evidence>
<evidence type="ECO:0000256" key="2">
    <source>
        <dbReference type="ARBA" id="ARBA00012018"/>
    </source>
</evidence>
<proteinExistence type="inferred from homology"/>
<dbReference type="GO" id="GO:0016042">
    <property type="term" value="P:lipid catabolic process"/>
    <property type="evidence" value="ECO:0007669"/>
    <property type="project" value="InterPro"/>
</dbReference>
<dbReference type="GO" id="GO:0034480">
    <property type="term" value="F:phosphatidylcholine phospholipase C activity"/>
    <property type="evidence" value="ECO:0007669"/>
    <property type="project" value="UniProtKB-EC"/>
</dbReference>
<dbReference type="EMBL" id="JABCQN010000003">
    <property type="protein sequence ID" value="MBF0870886.1"/>
    <property type="molecule type" value="Genomic_DNA"/>
</dbReference>
<dbReference type="SUPFAM" id="SSF53649">
    <property type="entry name" value="Alkaline phosphatase-like"/>
    <property type="match status" value="1"/>
</dbReference>
<dbReference type="InterPro" id="IPR017767">
    <property type="entry name" value="PC-PLC"/>
</dbReference>
<dbReference type="AlphaFoldDB" id="A0A9Q2FL62"/>
<feature type="domain" description="Bacterial phospholipase C C-terminal" evidence="4">
    <location>
        <begin position="503"/>
        <end position="586"/>
    </location>
</feature>
<dbReference type="NCBIfam" id="TIGR03396">
    <property type="entry name" value="PC_PLC"/>
    <property type="match status" value="1"/>
</dbReference>
<dbReference type="Proteomes" id="UP000661006">
    <property type="component" value="Unassembled WGS sequence"/>
</dbReference>
<keyword evidence="3" id="KW-0378">Hydrolase</keyword>
<evidence type="ECO:0000259" key="4">
    <source>
        <dbReference type="Pfam" id="PF05506"/>
    </source>
</evidence>
<accession>A0A9Q2FL62</accession>
<dbReference type="CDD" id="cd16014">
    <property type="entry name" value="PLC"/>
    <property type="match status" value="1"/>
</dbReference>
<dbReference type="Gene3D" id="3.40.720.10">
    <property type="entry name" value="Alkaline Phosphatase, subunit A"/>
    <property type="match status" value="1"/>
</dbReference>
<comment type="caution">
    <text evidence="5">The sequence shown here is derived from an EMBL/GenBank/DDBJ whole genome shotgun (WGS) entry which is preliminary data.</text>
</comment>
<comment type="similarity">
    <text evidence="1">Belongs to the bacterial phospholipase C family.</text>
</comment>
<dbReference type="InterPro" id="IPR017850">
    <property type="entry name" value="Alkaline_phosphatase_core_sf"/>
</dbReference>
<evidence type="ECO:0000256" key="1">
    <source>
        <dbReference type="ARBA" id="ARBA00009717"/>
    </source>
</evidence>
<dbReference type="PROSITE" id="PS51318">
    <property type="entry name" value="TAT"/>
    <property type="match status" value="1"/>
</dbReference>
<feature type="domain" description="Bacterial phospholipase C C-terminal" evidence="4">
    <location>
        <begin position="597"/>
        <end position="674"/>
    </location>
</feature>
<dbReference type="PANTHER" id="PTHR31956">
    <property type="entry name" value="NON-SPECIFIC PHOSPHOLIPASE C4-RELATED"/>
    <property type="match status" value="1"/>
</dbReference>
<dbReference type="GeneID" id="81474736"/>
<protein>
    <recommendedName>
        <fullName evidence="2">phospholipase C</fullName>
        <ecNumber evidence="2">3.1.4.3</ecNumber>
    </recommendedName>
</protein>
<dbReference type="EC" id="3.1.4.3" evidence="2"/>
<evidence type="ECO:0000313" key="5">
    <source>
        <dbReference type="EMBL" id="MBF0870886.1"/>
    </source>
</evidence>
<reference evidence="5" key="2">
    <citation type="submission" date="2020-11" db="EMBL/GenBank/DDBJ databases">
        <title>Description of novel Gluconobacter species.</title>
        <authorList>
            <person name="Cleenwerck I."/>
            <person name="Cnockaert M."/>
            <person name="Borremans W."/>
            <person name="Wieme A.D."/>
            <person name="De Vuyst L."/>
            <person name="Vandamme P."/>
        </authorList>
    </citation>
    <scope>NUCLEOTIDE SEQUENCE</scope>
    <source>
        <strain evidence="5">R71697</strain>
    </source>
</reference>
<dbReference type="Pfam" id="PF05506">
    <property type="entry name" value="PLipase_C_C"/>
    <property type="match status" value="2"/>
</dbReference>